<name>A0A1R3G824_COCAP</name>
<proteinExistence type="predicted"/>
<dbReference type="AlphaFoldDB" id="A0A1R3G824"/>
<dbReference type="EMBL" id="AWWV01015002">
    <property type="protein sequence ID" value="OMO54245.1"/>
    <property type="molecule type" value="Genomic_DNA"/>
</dbReference>
<evidence type="ECO:0000313" key="1">
    <source>
        <dbReference type="EMBL" id="OMO54245.1"/>
    </source>
</evidence>
<keyword evidence="2" id="KW-1185">Reference proteome</keyword>
<accession>A0A1R3G824</accession>
<gene>
    <name evidence="1" type="ORF">CCACVL1_27950</name>
</gene>
<reference evidence="1 2" key="1">
    <citation type="submission" date="2013-09" db="EMBL/GenBank/DDBJ databases">
        <title>Corchorus capsularis genome sequencing.</title>
        <authorList>
            <person name="Alam M."/>
            <person name="Haque M.S."/>
            <person name="Islam M.S."/>
            <person name="Emdad E.M."/>
            <person name="Islam M.M."/>
            <person name="Ahmed B."/>
            <person name="Halim A."/>
            <person name="Hossen Q.M.M."/>
            <person name="Hossain M.Z."/>
            <person name="Ahmed R."/>
            <person name="Khan M.M."/>
            <person name="Islam R."/>
            <person name="Rashid M.M."/>
            <person name="Khan S.A."/>
            <person name="Rahman M.S."/>
            <person name="Alam M."/>
        </authorList>
    </citation>
    <scope>NUCLEOTIDE SEQUENCE [LARGE SCALE GENOMIC DNA]</scope>
    <source>
        <strain evidence="2">cv. CVL-1</strain>
        <tissue evidence="1">Whole seedling</tissue>
    </source>
</reference>
<comment type="caution">
    <text evidence="1">The sequence shown here is derived from an EMBL/GenBank/DDBJ whole genome shotgun (WGS) entry which is preliminary data.</text>
</comment>
<dbReference type="Proteomes" id="UP000188268">
    <property type="component" value="Unassembled WGS sequence"/>
</dbReference>
<protein>
    <submittedName>
        <fullName evidence="1">Uncharacterized protein</fullName>
    </submittedName>
</protein>
<sequence length="34" mass="3793">MSLLRLPIKPAKTEDHKYTWRVKSSGGVRVPGAI</sequence>
<dbReference type="Gramene" id="OMO54245">
    <property type="protein sequence ID" value="OMO54245"/>
    <property type="gene ID" value="CCACVL1_27950"/>
</dbReference>
<organism evidence="1 2">
    <name type="scientific">Corchorus capsularis</name>
    <name type="common">Jute</name>
    <dbReference type="NCBI Taxonomy" id="210143"/>
    <lineage>
        <taxon>Eukaryota</taxon>
        <taxon>Viridiplantae</taxon>
        <taxon>Streptophyta</taxon>
        <taxon>Embryophyta</taxon>
        <taxon>Tracheophyta</taxon>
        <taxon>Spermatophyta</taxon>
        <taxon>Magnoliopsida</taxon>
        <taxon>eudicotyledons</taxon>
        <taxon>Gunneridae</taxon>
        <taxon>Pentapetalae</taxon>
        <taxon>rosids</taxon>
        <taxon>malvids</taxon>
        <taxon>Malvales</taxon>
        <taxon>Malvaceae</taxon>
        <taxon>Grewioideae</taxon>
        <taxon>Apeibeae</taxon>
        <taxon>Corchorus</taxon>
    </lineage>
</organism>
<evidence type="ECO:0000313" key="2">
    <source>
        <dbReference type="Proteomes" id="UP000188268"/>
    </source>
</evidence>